<name>U2MSJ1_TRESO</name>
<feature type="chain" id="PRO_5004631177" description="PorV/PorQ family protein" evidence="1">
    <location>
        <begin position="20"/>
        <end position="356"/>
    </location>
</feature>
<keyword evidence="1" id="KW-0732">Signal</keyword>
<keyword evidence="5" id="KW-1185">Reference proteome</keyword>
<dbReference type="Proteomes" id="UP000016646">
    <property type="component" value="Unassembled WGS sequence"/>
</dbReference>
<dbReference type="EMBL" id="AVQI01000019">
    <property type="protein sequence ID" value="ERK04610.1"/>
    <property type="molecule type" value="Genomic_DNA"/>
</dbReference>
<gene>
    <name evidence="3" type="ORF">HMPREF0860_0984</name>
    <name evidence="2" type="ORF">HMPREF1325_0277</name>
</gene>
<dbReference type="RefSeq" id="WP_021329563.1">
    <property type="nucleotide sequence ID" value="NZ_AUZJ01000011.1"/>
</dbReference>
<evidence type="ECO:0000313" key="5">
    <source>
        <dbReference type="Proteomes" id="UP000016646"/>
    </source>
</evidence>
<dbReference type="OrthoDB" id="357252at2"/>
<dbReference type="EMBL" id="AUZJ01000011">
    <property type="protein sequence ID" value="ERF61502.1"/>
    <property type="molecule type" value="Genomic_DNA"/>
</dbReference>
<reference evidence="4 5" key="1">
    <citation type="submission" date="2013-08" db="EMBL/GenBank/DDBJ databases">
        <authorList>
            <person name="Durkin A.S."/>
            <person name="Haft D.R."/>
            <person name="McCorrison J."/>
            <person name="Torralba M."/>
            <person name="Gillis M."/>
            <person name="Haft D.H."/>
            <person name="Methe B."/>
            <person name="Sutton G."/>
            <person name="Nelson K.E."/>
        </authorList>
    </citation>
    <scope>NUCLEOTIDE SEQUENCE [LARGE SCALE GENOMIC DNA]</scope>
    <source>
        <strain evidence="3 5">ATCC 35536</strain>
        <strain evidence="2 4">VPI DR56BR1116</strain>
    </source>
</reference>
<comment type="caution">
    <text evidence="2">The sequence shown here is derived from an EMBL/GenBank/DDBJ whole genome shotgun (WGS) entry which is preliminary data.</text>
</comment>
<evidence type="ECO:0000313" key="2">
    <source>
        <dbReference type="EMBL" id="ERF61502.1"/>
    </source>
</evidence>
<organism evidence="2 4">
    <name type="scientific">Treponema socranskii subsp. socranskii VPI DR56BR1116 = ATCC 35536</name>
    <dbReference type="NCBI Taxonomy" id="1125725"/>
    <lineage>
        <taxon>Bacteria</taxon>
        <taxon>Pseudomonadati</taxon>
        <taxon>Spirochaetota</taxon>
        <taxon>Spirochaetia</taxon>
        <taxon>Spirochaetales</taxon>
        <taxon>Treponemataceae</taxon>
        <taxon>Treponema</taxon>
    </lineage>
</organism>
<feature type="signal peptide" evidence="1">
    <location>
        <begin position="1"/>
        <end position="19"/>
    </location>
</feature>
<dbReference type="PATRIC" id="fig|1125725.3.peg.496"/>
<accession>U2MSJ1</accession>
<evidence type="ECO:0000313" key="3">
    <source>
        <dbReference type="EMBL" id="ERK04610.1"/>
    </source>
</evidence>
<proteinExistence type="predicted"/>
<evidence type="ECO:0000313" key="4">
    <source>
        <dbReference type="Proteomes" id="UP000016412"/>
    </source>
</evidence>
<evidence type="ECO:0000256" key="1">
    <source>
        <dbReference type="SAM" id="SignalP"/>
    </source>
</evidence>
<dbReference type="Proteomes" id="UP000016412">
    <property type="component" value="Unassembled WGS sequence"/>
</dbReference>
<evidence type="ECO:0008006" key="6">
    <source>
        <dbReference type="Google" id="ProtNLM"/>
    </source>
</evidence>
<dbReference type="STRING" id="1125725.HMPREF1325_0277"/>
<dbReference type="eggNOG" id="COG2885">
    <property type="taxonomic scope" value="Bacteria"/>
</dbReference>
<sequence>MKRIVMTTAALCFASVMFAYNPPIGGESLDRLVSPTQLTYASSSAGGGIFTAGPDAIVFNPALIAYEQRITLDAAYTALFSSDGGSKTFGSALQGGLLVPWKYFVASGVVKGVFLPIDKIDIGNTLGTNVGIAKEVSERLSVGVGMYGGLYWGHGSDWSFGANIGALYRIPHLGFMKDFRLGVSVLNLGKNYTSTDLIGIDGKNEADIFPMLGTVHAGIAALLFANDYVKGGASFELITPGFQNLIVATGFQFSVNDALYLRIAEEINIREAIKLGDYDKYGNFMPAVSIGYRFTFKTKRNEYMKRNGWGESDMTVNAGWQQLYETVHAVSGNVKFNLGMKDTDPPEIELWAGEDK</sequence>
<dbReference type="AlphaFoldDB" id="U2MSJ1"/>
<protein>
    <recommendedName>
        <fullName evidence="6">PorV/PorQ family protein</fullName>
    </recommendedName>
</protein>